<keyword evidence="4 18" id="KW-0575">Peroxidase</keyword>
<dbReference type="PROSITE" id="PS51352">
    <property type="entry name" value="THIOREDOXIN_2"/>
    <property type="match status" value="1"/>
</dbReference>
<keyword evidence="6" id="KW-0809">Transit peptide</keyword>
<evidence type="ECO:0000256" key="4">
    <source>
        <dbReference type="ARBA" id="ARBA00022559"/>
    </source>
</evidence>
<keyword evidence="9" id="KW-1015">Disulfide bond</keyword>
<keyword evidence="5" id="KW-0049">Antioxidant</keyword>
<dbReference type="InterPro" id="IPR000866">
    <property type="entry name" value="AhpC/TSA"/>
</dbReference>
<dbReference type="InterPro" id="IPR036249">
    <property type="entry name" value="Thioredoxin-like_sf"/>
</dbReference>
<evidence type="ECO:0000256" key="11">
    <source>
        <dbReference type="ARBA" id="ARBA00032824"/>
    </source>
</evidence>
<dbReference type="PANTHER" id="PTHR42801">
    <property type="entry name" value="THIOREDOXIN-DEPENDENT PEROXIDE REDUCTASE"/>
    <property type="match status" value="1"/>
</dbReference>
<dbReference type="GO" id="GO:0045454">
    <property type="term" value="P:cell redox homeostasis"/>
    <property type="evidence" value="ECO:0007669"/>
    <property type="project" value="TreeGrafter"/>
</dbReference>
<keyword evidence="7 18" id="KW-0560">Oxidoreductase</keyword>
<dbReference type="PIRSF" id="PIRSF000239">
    <property type="entry name" value="AHPC"/>
    <property type="match status" value="1"/>
</dbReference>
<evidence type="ECO:0000256" key="14">
    <source>
        <dbReference type="ARBA" id="ARBA00049091"/>
    </source>
</evidence>
<dbReference type="Gene3D" id="3.40.30.10">
    <property type="entry name" value="Glutaredoxin"/>
    <property type="match status" value="1"/>
</dbReference>
<evidence type="ECO:0000256" key="3">
    <source>
        <dbReference type="ARBA" id="ARBA00013017"/>
    </source>
</evidence>
<comment type="subunit">
    <text evidence="2">Monomer.</text>
</comment>
<evidence type="ECO:0000256" key="16">
    <source>
        <dbReference type="PIRSR" id="PIRSR000239-1"/>
    </source>
</evidence>
<evidence type="ECO:0000313" key="18">
    <source>
        <dbReference type="EMBL" id="QDU25783.1"/>
    </source>
</evidence>
<comment type="function">
    <text evidence="1">Thiol-specific peroxidase that catalyzes the reduction of hydrogen peroxide and organic hydroperoxides to water and alcohols, respectively. Plays a role in cell protection against oxidative stress by detoxifying peroxides and as sensor of hydrogen peroxide-mediated signaling events.</text>
</comment>
<keyword evidence="8" id="KW-0793">Thylakoid</keyword>
<dbReference type="GO" id="GO:0009579">
    <property type="term" value="C:thylakoid"/>
    <property type="evidence" value="ECO:0007669"/>
    <property type="project" value="UniProtKB-SubCell"/>
</dbReference>
<gene>
    <name evidence="18" type="primary">bcp_1</name>
    <name evidence="18" type="ORF">ETAA8_08540</name>
</gene>
<protein>
    <recommendedName>
        <fullName evidence="3">thioredoxin-dependent peroxiredoxin</fullName>
        <ecNumber evidence="3">1.11.1.24</ecNumber>
    </recommendedName>
    <alternativeName>
        <fullName evidence="11">Thioredoxin peroxidase</fullName>
    </alternativeName>
    <alternativeName>
        <fullName evidence="13">Thioredoxin-dependent peroxiredoxin Bcp</fullName>
    </alternativeName>
</protein>
<evidence type="ECO:0000256" key="6">
    <source>
        <dbReference type="ARBA" id="ARBA00022946"/>
    </source>
</evidence>
<dbReference type="Proteomes" id="UP000315017">
    <property type="component" value="Chromosome"/>
</dbReference>
<evidence type="ECO:0000256" key="12">
    <source>
        <dbReference type="ARBA" id="ARBA00038489"/>
    </source>
</evidence>
<evidence type="ECO:0000256" key="5">
    <source>
        <dbReference type="ARBA" id="ARBA00022862"/>
    </source>
</evidence>
<dbReference type="GO" id="GO:0008379">
    <property type="term" value="F:thioredoxin peroxidase activity"/>
    <property type="evidence" value="ECO:0007669"/>
    <property type="project" value="TreeGrafter"/>
</dbReference>
<evidence type="ECO:0000313" key="19">
    <source>
        <dbReference type="Proteomes" id="UP000315017"/>
    </source>
</evidence>
<comment type="subcellular location">
    <subcellularLocation>
        <location evidence="15">Thylakoid</location>
    </subcellularLocation>
</comment>
<feature type="active site" description="Cysteine sulfenic acid (-SOH) intermediate; for peroxidase activity" evidence="16">
    <location>
        <position position="47"/>
    </location>
</feature>
<sequence length="155" mass="16816">MAAIQVGDRAPEFSGVAQSGELVSLADYLGKQIIVLYFYPRDNTPVCTAQACAFRDAYQDFQQAGAVVIGVSSDSLERHQDFAQGQRLPFLLLSDEDGSLRKAYGVPKTLGLLPGRVTYVIDKQGIVRQVFNSQFFGGKHVTSALAMVKQLVAEG</sequence>
<dbReference type="KEGG" id="aagg:ETAA8_08540"/>
<evidence type="ECO:0000256" key="2">
    <source>
        <dbReference type="ARBA" id="ARBA00011245"/>
    </source>
</evidence>
<evidence type="ECO:0000256" key="7">
    <source>
        <dbReference type="ARBA" id="ARBA00023002"/>
    </source>
</evidence>
<dbReference type="GO" id="GO:0005737">
    <property type="term" value="C:cytoplasm"/>
    <property type="evidence" value="ECO:0007669"/>
    <property type="project" value="TreeGrafter"/>
</dbReference>
<evidence type="ECO:0000256" key="8">
    <source>
        <dbReference type="ARBA" id="ARBA00023078"/>
    </source>
</evidence>
<name>A0A517Y6C9_9BACT</name>
<accession>A0A517Y6C9</accession>
<dbReference type="InterPro" id="IPR013766">
    <property type="entry name" value="Thioredoxin_domain"/>
</dbReference>
<dbReference type="AlphaFoldDB" id="A0A517Y6C9"/>
<dbReference type="RefSeq" id="WP_145085297.1">
    <property type="nucleotide sequence ID" value="NZ_CP036274.1"/>
</dbReference>
<organism evidence="18 19">
    <name type="scientific">Anatilimnocola aggregata</name>
    <dbReference type="NCBI Taxonomy" id="2528021"/>
    <lineage>
        <taxon>Bacteria</taxon>
        <taxon>Pseudomonadati</taxon>
        <taxon>Planctomycetota</taxon>
        <taxon>Planctomycetia</taxon>
        <taxon>Pirellulales</taxon>
        <taxon>Pirellulaceae</taxon>
        <taxon>Anatilimnocola</taxon>
    </lineage>
</organism>
<proteinExistence type="inferred from homology"/>
<keyword evidence="10" id="KW-0676">Redox-active center</keyword>
<evidence type="ECO:0000256" key="10">
    <source>
        <dbReference type="ARBA" id="ARBA00023284"/>
    </source>
</evidence>
<evidence type="ECO:0000256" key="13">
    <source>
        <dbReference type="ARBA" id="ARBA00042639"/>
    </source>
</evidence>
<dbReference type="EC" id="1.11.1.24" evidence="3"/>
<dbReference type="FunFam" id="3.40.30.10:FF:000122">
    <property type="entry name" value="Peroxiredoxin Q chloroplastic"/>
    <property type="match status" value="1"/>
</dbReference>
<comment type="similarity">
    <text evidence="12">Belongs to the peroxiredoxin family. BCP/PrxQ subfamily.</text>
</comment>
<evidence type="ECO:0000259" key="17">
    <source>
        <dbReference type="PROSITE" id="PS51352"/>
    </source>
</evidence>
<dbReference type="InterPro" id="IPR024706">
    <property type="entry name" value="Peroxiredoxin_AhpC-typ"/>
</dbReference>
<evidence type="ECO:0000256" key="1">
    <source>
        <dbReference type="ARBA" id="ARBA00003330"/>
    </source>
</evidence>
<dbReference type="SUPFAM" id="SSF52833">
    <property type="entry name" value="Thioredoxin-like"/>
    <property type="match status" value="1"/>
</dbReference>
<dbReference type="InterPro" id="IPR050924">
    <property type="entry name" value="Peroxiredoxin_BCP/PrxQ"/>
</dbReference>
<dbReference type="Pfam" id="PF00578">
    <property type="entry name" value="AhpC-TSA"/>
    <property type="match status" value="1"/>
</dbReference>
<feature type="domain" description="Thioredoxin" evidence="17">
    <location>
        <begin position="4"/>
        <end position="153"/>
    </location>
</feature>
<comment type="catalytic activity">
    <reaction evidence="14">
        <text>a hydroperoxide + [thioredoxin]-dithiol = an alcohol + [thioredoxin]-disulfide + H2O</text>
        <dbReference type="Rhea" id="RHEA:62620"/>
        <dbReference type="Rhea" id="RHEA-COMP:10698"/>
        <dbReference type="Rhea" id="RHEA-COMP:10700"/>
        <dbReference type="ChEBI" id="CHEBI:15377"/>
        <dbReference type="ChEBI" id="CHEBI:29950"/>
        <dbReference type="ChEBI" id="CHEBI:30879"/>
        <dbReference type="ChEBI" id="CHEBI:35924"/>
        <dbReference type="ChEBI" id="CHEBI:50058"/>
        <dbReference type="EC" id="1.11.1.24"/>
    </reaction>
</comment>
<dbReference type="EMBL" id="CP036274">
    <property type="protein sequence ID" value="QDU25783.1"/>
    <property type="molecule type" value="Genomic_DNA"/>
</dbReference>
<dbReference type="GO" id="GO:0034599">
    <property type="term" value="P:cellular response to oxidative stress"/>
    <property type="evidence" value="ECO:0007669"/>
    <property type="project" value="TreeGrafter"/>
</dbReference>
<reference evidence="18 19" key="1">
    <citation type="submission" date="2019-02" db="EMBL/GenBank/DDBJ databases">
        <title>Deep-cultivation of Planctomycetes and their phenomic and genomic characterization uncovers novel biology.</title>
        <authorList>
            <person name="Wiegand S."/>
            <person name="Jogler M."/>
            <person name="Boedeker C."/>
            <person name="Pinto D."/>
            <person name="Vollmers J."/>
            <person name="Rivas-Marin E."/>
            <person name="Kohn T."/>
            <person name="Peeters S.H."/>
            <person name="Heuer A."/>
            <person name="Rast P."/>
            <person name="Oberbeckmann S."/>
            <person name="Bunk B."/>
            <person name="Jeske O."/>
            <person name="Meyerdierks A."/>
            <person name="Storesund J.E."/>
            <person name="Kallscheuer N."/>
            <person name="Luecker S."/>
            <person name="Lage O.M."/>
            <person name="Pohl T."/>
            <person name="Merkel B.J."/>
            <person name="Hornburger P."/>
            <person name="Mueller R.-W."/>
            <person name="Bruemmer F."/>
            <person name="Labrenz M."/>
            <person name="Spormann A.M."/>
            <person name="Op den Camp H."/>
            <person name="Overmann J."/>
            <person name="Amann R."/>
            <person name="Jetten M.S.M."/>
            <person name="Mascher T."/>
            <person name="Medema M.H."/>
            <person name="Devos D.P."/>
            <person name="Kaster A.-K."/>
            <person name="Ovreas L."/>
            <person name="Rohde M."/>
            <person name="Galperin M.Y."/>
            <person name="Jogler C."/>
        </authorList>
    </citation>
    <scope>NUCLEOTIDE SEQUENCE [LARGE SCALE GENOMIC DNA]</scope>
    <source>
        <strain evidence="18 19">ETA_A8</strain>
    </source>
</reference>
<dbReference type="PANTHER" id="PTHR42801:SF4">
    <property type="entry name" value="AHPC_TSA FAMILY PROTEIN"/>
    <property type="match status" value="1"/>
</dbReference>
<evidence type="ECO:0000256" key="15">
    <source>
        <dbReference type="ARBA" id="ARBA00060385"/>
    </source>
</evidence>
<dbReference type="OrthoDB" id="9812811at2"/>
<keyword evidence="19" id="KW-1185">Reference proteome</keyword>
<dbReference type="CDD" id="cd03017">
    <property type="entry name" value="PRX_BCP"/>
    <property type="match status" value="1"/>
</dbReference>
<evidence type="ECO:0000256" key="9">
    <source>
        <dbReference type="ARBA" id="ARBA00023157"/>
    </source>
</evidence>